<dbReference type="EMBL" id="CM007647">
    <property type="protein sequence ID" value="ONM02503.1"/>
    <property type="molecule type" value="Genomic_DNA"/>
</dbReference>
<sequence>MGMPPGSASPSIMGPIMYLNPISSVTSAAMTTTKEPSDNSDPVGGRLYAISSEGATVEGRQQHRRFGFYNYCLKCHKGLMSFRFSIGRPILPHQPKGCRCTSCKDLMSTEQLYGCLISYCSINCWMKGEGGEFAEVQVAETLLTTDFECSTYVVCLTCSNTFSSSENSVCQKQTTLDIMMGNKNVQKQDIARNDQELKTTLTGFKNLENSTAPYEIQKSNQKSG</sequence>
<dbReference type="AlphaFoldDB" id="A0A1D6KHL1"/>
<reference evidence="1" key="1">
    <citation type="submission" date="2015-12" db="EMBL/GenBank/DDBJ databases">
        <title>Update maize B73 reference genome by single molecule sequencing technologies.</title>
        <authorList>
            <consortium name="Maize Genome Sequencing Project"/>
            <person name="Ware D."/>
        </authorList>
    </citation>
    <scope>NUCLEOTIDE SEQUENCE [LARGE SCALE GENOMIC DNA]</scope>
    <source>
        <tissue evidence="1">Seedling</tissue>
    </source>
</reference>
<organism evidence="1">
    <name type="scientific">Zea mays</name>
    <name type="common">Maize</name>
    <dbReference type="NCBI Taxonomy" id="4577"/>
    <lineage>
        <taxon>Eukaryota</taxon>
        <taxon>Viridiplantae</taxon>
        <taxon>Streptophyta</taxon>
        <taxon>Embryophyta</taxon>
        <taxon>Tracheophyta</taxon>
        <taxon>Spermatophyta</taxon>
        <taxon>Magnoliopsida</taxon>
        <taxon>Liliopsida</taxon>
        <taxon>Poales</taxon>
        <taxon>Poaceae</taxon>
        <taxon>PACMAD clade</taxon>
        <taxon>Panicoideae</taxon>
        <taxon>Andropogonodae</taxon>
        <taxon>Andropogoneae</taxon>
        <taxon>Tripsacinae</taxon>
        <taxon>Zea</taxon>
    </lineage>
</organism>
<accession>A0A1D6KHL1</accession>
<name>A0A1D6KHL1_MAIZE</name>
<protein>
    <submittedName>
        <fullName evidence="1">Uncharacterized protein</fullName>
    </submittedName>
</protein>
<gene>
    <name evidence="1" type="ORF">ZEAMMB73_Zm00001d031249</name>
</gene>
<dbReference type="InParanoid" id="A0A1D6KHL1"/>
<proteinExistence type="predicted"/>
<evidence type="ECO:0000313" key="1">
    <source>
        <dbReference type="EMBL" id="ONM02503.1"/>
    </source>
</evidence>
<dbReference type="STRING" id="4577.A0A1D6KHL1"/>